<evidence type="ECO:0000256" key="6">
    <source>
        <dbReference type="SAM" id="MobiDB-lite"/>
    </source>
</evidence>
<dbReference type="InterPro" id="IPR028871">
    <property type="entry name" value="BlueCu_1_BS"/>
</dbReference>
<feature type="compositionally biased region" description="Basic and acidic residues" evidence="6">
    <location>
        <begin position="186"/>
        <end position="197"/>
    </location>
</feature>
<dbReference type="PROSITE" id="PS51257">
    <property type="entry name" value="PROKAR_LIPOPROTEIN"/>
    <property type="match status" value="1"/>
</dbReference>
<dbReference type="PANTHER" id="PTHR36507">
    <property type="entry name" value="BLL1555 PROTEIN"/>
    <property type="match status" value="1"/>
</dbReference>
<evidence type="ECO:0000256" key="1">
    <source>
        <dbReference type="ARBA" id="ARBA00022448"/>
    </source>
</evidence>
<organism evidence="8 9">
    <name type="scientific">Haloterrigena salifodinae</name>
    <dbReference type="NCBI Taxonomy" id="2675099"/>
    <lineage>
        <taxon>Archaea</taxon>
        <taxon>Methanobacteriati</taxon>
        <taxon>Methanobacteriota</taxon>
        <taxon>Stenosarchaea group</taxon>
        <taxon>Halobacteria</taxon>
        <taxon>Halobacteriales</taxon>
        <taxon>Natrialbaceae</taxon>
        <taxon>Haloterrigena</taxon>
    </lineage>
</organism>
<gene>
    <name evidence="8" type="ORF">JMJ58_07050</name>
</gene>
<feature type="binding site" evidence="5">
    <location>
        <position position="160"/>
    </location>
    <ligand>
        <name>Cu cation</name>
        <dbReference type="ChEBI" id="CHEBI:23378"/>
    </ligand>
</feature>
<dbReference type="InterPro" id="IPR052721">
    <property type="entry name" value="ET_Amicyanin"/>
</dbReference>
<feature type="domain" description="Blue (type 1) copper" evidence="7">
    <location>
        <begin position="76"/>
        <end position="171"/>
    </location>
</feature>
<dbReference type="EMBL" id="CP069188">
    <property type="protein sequence ID" value="QRV16626.1"/>
    <property type="molecule type" value="Genomic_DNA"/>
</dbReference>
<name>A0A8T8E565_9EURY</name>
<feature type="region of interest" description="Disordered" evidence="6">
    <location>
        <begin position="177"/>
        <end position="228"/>
    </location>
</feature>
<evidence type="ECO:0000313" key="8">
    <source>
        <dbReference type="EMBL" id="QRV16626.1"/>
    </source>
</evidence>
<feature type="binding site" evidence="5">
    <location>
        <position position="157"/>
    </location>
    <ligand>
        <name>Cu cation</name>
        <dbReference type="ChEBI" id="CHEBI:23378"/>
    </ligand>
</feature>
<dbReference type="GO" id="GO:0005507">
    <property type="term" value="F:copper ion binding"/>
    <property type="evidence" value="ECO:0007669"/>
    <property type="project" value="InterPro"/>
</dbReference>
<keyword evidence="3" id="KW-0249">Electron transport</keyword>
<comment type="cofactor">
    <cofactor evidence="5">
        <name>Cu(2+)</name>
        <dbReference type="ChEBI" id="CHEBI:29036"/>
    </cofactor>
    <text evidence="5">The crystal structure with reduced Cu(1+) has also been determined.</text>
</comment>
<evidence type="ECO:0000256" key="4">
    <source>
        <dbReference type="ARBA" id="ARBA00023008"/>
    </source>
</evidence>
<feature type="binding site" evidence="5">
    <location>
        <position position="165"/>
    </location>
    <ligand>
        <name>Cu cation</name>
        <dbReference type="ChEBI" id="CHEBI:23378"/>
    </ligand>
</feature>
<protein>
    <recommendedName>
        <fullName evidence="7">Blue (type 1) copper domain-containing protein</fullName>
    </recommendedName>
</protein>
<sequence length="228" mass="24681">MTDRLSRRTILGITSGAIGSGIAGCLTGNSQEDDTTGHDHTDNHSDEGDHNESQDEETHSHGHGGELDSPSAEAEVTMATTESGAHFEPHVVWIETGGRVTWINESGSHSTTAYHPDNEEPQLVPDEAAAWDSGVLSAQEATFDHTFETEGVYHYYCTPHETAGMIGSVIVGQPDLETQPALEEPPSEKAESVREKLTGLNDTIRGALDNDRSDSEQNETESHDEHDH</sequence>
<dbReference type="Gene3D" id="2.60.40.420">
    <property type="entry name" value="Cupredoxins - blue copper proteins"/>
    <property type="match status" value="1"/>
</dbReference>
<dbReference type="GO" id="GO:0009055">
    <property type="term" value="F:electron transfer activity"/>
    <property type="evidence" value="ECO:0007669"/>
    <property type="project" value="InterPro"/>
</dbReference>
<evidence type="ECO:0000256" key="5">
    <source>
        <dbReference type="PIRSR" id="PIRSR602387-1"/>
    </source>
</evidence>
<dbReference type="SUPFAM" id="SSF49503">
    <property type="entry name" value="Cupredoxins"/>
    <property type="match status" value="1"/>
</dbReference>
<dbReference type="PRINTS" id="PR00157">
    <property type="entry name" value="PLASTOCYANIN"/>
</dbReference>
<dbReference type="Pfam" id="PF00127">
    <property type="entry name" value="Copper-bind"/>
    <property type="match status" value="1"/>
</dbReference>
<accession>A0A8T8E565</accession>
<evidence type="ECO:0000259" key="7">
    <source>
        <dbReference type="Pfam" id="PF00127"/>
    </source>
</evidence>
<evidence type="ECO:0000256" key="3">
    <source>
        <dbReference type="ARBA" id="ARBA00022982"/>
    </source>
</evidence>
<dbReference type="PROSITE" id="PS00196">
    <property type="entry name" value="COPPER_BLUE"/>
    <property type="match status" value="1"/>
</dbReference>
<reference evidence="8 9" key="1">
    <citation type="submission" date="2021-01" db="EMBL/GenBank/DDBJ databases">
        <title>Genome Sequence and Methylation Pattern of Haloterrigena salifodinae BOL5-1, An Extremely Halophilic Archaeon from a Bolivian Salt Mine.</title>
        <authorList>
            <person name="DasSarma P."/>
            <person name="Anton B.P."/>
            <person name="DasSarma S.L."/>
            <person name="von Ehrenheim H.A.L."/>
            <person name="Martinez F.L."/>
            <person name="Guzman D."/>
            <person name="Roberts R.J."/>
            <person name="DasSarma S."/>
        </authorList>
    </citation>
    <scope>NUCLEOTIDE SEQUENCE [LARGE SCALE GENOMIC DNA]</scope>
    <source>
        <strain evidence="8 9">BOL5-1</strain>
    </source>
</reference>
<dbReference type="InterPro" id="IPR008972">
    <property type="entry name" value="Cupredoxin"/>
</dbReference>
<dbReference type="InterPro" id="IPR000923">
    <property type="entry name" value="BlueCu_1"/>
</dbReference>
<feature type="compositionally biased region" description="Basic and acidic residues" evidence="6">
    <location>
        <begin position="35"/>
        <end position="66"/>
    </location>
</feature>
<feature type="compositionally biased region" description="Basic and acidic residues" evidence="6">
    <location>
        <begin position="208"/>
        <end position="228"/>
    </location>
</feature>
<dbReference type="InterPro" id="IPR002387">
    <property type="entry name" value="Plastocyanin"/>
</dbReference>
<dbReference type="KEGG" id="hsal:JMJ58_07050"/>
<dbReference type="OrthoDB" id="186995at2157"/>
<keyword evidence="1" id="KW-0813">Transport</keyword>
<dbReference type="Proteomes" id="UP000637819">
    <property type="component" value="Chromosome"/>
</dbReference>
<evidence type="ECO:0000256" key="2">
    <source>
        <dbReference type="ARBA" id="ARBA00022723"/>
    </source>
</evidence>
<keyword evidence="2 5" id="KW-0479">Metal-binding</keyword>
<keyword evidence="9" id="KW-1185">Reference proteome</keyword>
<feature type="region of interest" description="Disordered" evidence="6">
    <location>
        <begin position="18"/>
        <end position="84"/>
    </location>
</feature>
<dbReference type="AlphaFoldDB" id="A0A8T8E565"/>
<evidence type="ECO:0000313" key="9">
    <source>
        <dbReference type="Proteomes" id="UP000637819"/>
    </source>
</evidence>
<keyword evidence="4 5" id="KW-0186">Copper</keyword>
<proteinExistence type="predicted"/>
<dbReference type="PANTHER" id="PTHR36507:SF1">
    <property type="entry name" value="BLL1555 PROTEIN"/>
    <property type="match status" value="1"/>
</dbReference>